<keyword evidence="17" id="KW-1185">Reference proteome</keyword>
<evidence type="ECO:0000313" key="17">
    <source>
        <dbReference type="Proteomes" id="UP001642484"/>
    </source>
</evidence>
<gene>
    <name evidence="16" type="ORF">CCMP2556_LOCUS29052</name>
</gene>
<evidence type="ECO:0000259" key="15">
    <source>
        <dbReference type="Pfam" id="PF01207"/>
    </source>
</evidence>
<comment type="caution">
    <text evidence="16">The sequence shown here is derived from an EMBL/GenBank/DDBJ whole genome shotgun (WGS) entry which is preliminary data.</text>
</comment>
<evidence type="ECO:0000313" key="16">
    <source>
        <dbReference type="EMBL" id="CAK9058932.1"/>
    </source>
</evidence>
<dbReference type="EMBL" id="CAXAMN010021374">
    <property type="protein sequence ID" value="CAK9058932.1"/>
    <property type="molecule type" value="Genomic_DNA"/>
</dbReference>
<feature type="compositionally biased region" description="Basic and acidic residues" evidence="14">
    <location>
        <begin position="514"/>
        <end position="529"/>
    </location>
</feature>
<comment type="catalytic activity">
    <reaction evidence="13">
        <text>5,6-dihydrouridine(17) in tRNA + NADP(+) = uridine(17) in tRNA + NADPH + H(+)</text>
        <dbReference type="Rhea" id="RHEA:53368"/>
        <dbReference type="Rhea" id="RHEA-COMP:13541"/>
        <dbReference type="Rhea" id="RHEA-COMP:13542"/>
        <dbReference type="ChEBI" id="CHEBI:15378"/>
        <dbReference type="ChEBI" id="CHEBI:57783"/>
        <dbReference type="ChEBI" id="CHEBI:58349"/>
        <dbReference type="ChEBI" id="CHEBI:65315"/>
        <dbReference type="ChEBI" id="CHEBI:74443"/>
        <dbReference type="EC" id="1.3.1.88"/>
    </reaction>
    <physiologicalReaction direction="right-to-left" evidence="13">
        <dbReference type="Rhea" id="RHEA:53370"/>
    </physiologicalReaction>
</comment>
<proteinExistence type="inferred from homology"/>
<evidence type="ECO:0000256" key="1">
    <source>
        <dbReference type="ARBA" id="ARBA00001917"/>
    </source>
</evidence>
<comment type="similarity">
    <text evidence="8">Belongs to the Dus family. Dus1 subfamily.</text>
</comment>
<evidence type="ECO:0000256" key="6">
    <source>
        <dbReference type="ARBA" id="ARBA00023002"/>
    </source>
</evidence>
<dbReference type="PANTHER" id="PTHR11082">
    <property type="entry name" value="TRNA-DIHYDROURIDINE SYNTHASE"/>
    <property type="match status" value="1"/>
</dbReference>
<dbReference type="Gene3D" id="3.20.20.70">
    <property type="entry name" value="Aldolase class I"/>
    <property type="match status" value="1"/>
</dbReference>
<keyword evidence="7" id="KW-0520">NAD</keyword>
<protein>
    <recommendedName>
        <fullName evidence="9">tRNA-dihydrouridine(16/17) synthase [NAD(P)(+)]</fullName>
        <ecNumber evidence="9">1.3.1.88</ecNumber>
    </recommendedName>
</protein>
<feature type="domain" description="DUS-like FMN-binding" evidence="15">
    <location>
        <begin position="84"/>
        <end position="368"/>
    </location>
</feature>
<dbReference type="InterPro" id="IPR013785">
    <property type="entry name" value="Aldolase_TIM"/>
</dbReference>
<name>A0ABP0N566_9DINO</name>
<dbReference type="PROSITE" id="PS01136">
    <property type="entry name" value="UPF0034"/>
    <property type="match status" value="1"/>
</dbReference>
<dbReference type="CDD" id="cd04508">
    <property type="entry name" value="Tudor_SF"/>
    <property type="match status" value="1"/>
</dbReference>
<evidence type="ECO:0000256" key="12">
    <source>
        <dbReference type="ARBA" id="ARBA00048934"/>
    </source>
</evidence>
<evidence type="ECO:0000256" key="2">
    <source>
        <dbReference type="ARBA" id="ARBA00022630"/>
    </source>
</evidence>
<evidence type="ECO:0000256" key="4">
    <source>
        <dbReference type="ARBA" id="ARBA00022694"/>
    </source>
</evidence>
<keyword evidence="5" id="KW-0521">NADP</keyword>
<accession>A0ABP0N566</accession>
<dbReference type="SUPFAM" id="SSF51395">
    <property type="entry name" value="FMN-linked oxidoreductases"/>
    <property type="match status" value="1"/>
</dbReference>
<evidence type="ECO:0000256" key="9">
    <source>
        <dbReference type="ARBA" id="ARBA00038890"/>
    </source>
</evidence>
<dbReference type="PANTHER" id="PTHR11082:SF5">
    <property type="entry name" value="TRNA-DIHYDROURIDINE(16_17) SYNTHASE [NAD(P)(+)]-LIKE"/>
    <property type="match status" value="1"/>
</dbReference>
<organism evidence="16 17">
    <name type="scientific">Durusdinium trenchii</name>
    <dbReference type="NCBI Taxonomy" id="1381693"/>
    <lineage>
        <taxon>Eukaryota</taxon>
        <taxon>Sar</taxon>
        <taxon>Alveolata</taxon>
        <taxon>Dinophyceae</taxon>
        <taxon>Suessiales</taxon>
        <taxon>Symbiodiniaceae</taxon>
        <taxon>Durusdinium</taxon>
    </lineage>
</organism>
<evidence type="ECO:0000256" key="11">
    <source>
        <dbReference type="ARBA" id="ARBA00047652"/>
    </source>
</evidence>
<evidence type="ECO:0000256" key="13">
    <source>
        <dbReference type="ARBA" id="ARBA00049467"/>
    </source>
</evidence>
<evidence type="ECO:0000256" key="10">
    <source>
        <dbReference type="ARBA" id="ARBA00047287"/>
    </source>
</evidence>
<evidence type="ECO:0000256" key="7">
    <source>
        <dbReference type="ARBA" id="ARBA00023027"/>
    </source>
</evidence>
<reference evidence="16 17" key="1">
    <citation type="submission" date="2024-02" db="EMBL/GenBank/DDBJ databases">
        <authorList>
            <person name="Chen Y."/>
            <person name="Shah S."/>
            <person name="Dougan E. K."/>
            <person name="Thang M."/>
            <person name="Chan C."/>
        </authorList>
    </citation>
    <scope>NUCLEOTIDE SEQUENCE [LARGE SCALE GENOMIC DNA]</scope>
</reference>
<dbReference type="InterPro" id="IPR035587">
    <property type="entry name" value="DUS-like_FMN-bd"/>
</dbReference>
<comment type="cofactor">
    <cofactor evidence="1">
        <name>FMN</name>
        <dbReference type="ChEBI" id="CHEBI:58210"/>
    </cofactor>
</comment>
<dbReference type="CDD" id="cd02801">
    <property type="entry name" value="DUS_like_FMN"/>
    <property type="match status" value="1"/>
</dbReference>
<dbReference type="EC" id="1.3.1.88" evidence="9"/>
<evidence type="ECO:0000256" key="8">
    <source>
        <dbReference type="ARBA" id="ARBA00038313"/>
    </source>
</evidence>
<feature type="region of interest" description="Disordered" evidence="14">
    <location>
        <begin position="493"/>
        <end position="529"/>
    </location>
</feature>
<evidence type="ECO:0000256" key="5">
    <source>
        <dbReference type="ARBA" id="ARBA00022857"/>
    </source>
</evidence>
<dbReference type="Pfam" id="PF01207">
    <property type="entry name" value="Dus"/>
    <property type="match status" value="1"/>
</dbReference>
<comment type="catalytic activity">
    <reaction evidence="12">
        <text>5,6-dihydrouridine(16) in tRNA + NAD(+) = uridine(16) in tRNA + NADH + H(+)</text>
        <dbReference type="Rhea" id="RHEA:53380"/>
        <dbReference type="Rhea" id="RHEA-COMP:13543"/>
        <dbReference type="Rhea" id="RHEA-COMP:13544"/>
        <dbReference type="ChEBI" id="CHEBI:15378"/>
        <dbReference type="ChEBI" id="CHEBI:57540"/>
        <dbReference type="ChEBI" id="CHEBI:57945"/>
        <dbReference type="ChEBI" id="CHEBI:65315"/>
        <dbReference type="ChEBI" id="CHEBI:74443"/>
        <dbReference type="EC" id="1.3.1.88"/>
    </reaction>
    <physiologicalReaction direction="right-to-left" evidence="12">
        <dbReference type="Rhea" id="RHEA:53382"/>
    </physiologicalReaction>
</comment>
<keyword evidence="3" id="KW-0288">FMN</keyword>
<comment type="catalytic activity">
    <reaction evidence="11">
        <text>5,6-dihydrouridine(16) in tRNA + NADP(+) = uridine(16) in tRNA + NADPH + H(+)</text>
        <dbReference type="Rhea" id="RHEA:53376"/>
        <dbReference type="Rhea" id="RHEA-COMP:13543"/>
        <dbReference type="Rhea" id="RHEA-COMP:13544"/>
        <dbReference type="ChEBI" id="CHEBI:15378"/>
        <dbReference type="ChEBI" id="CHEBI:57783"/>
        <dbReference type="ChEBI" id="CHEBI:58349"/>
        <dbReference type="ChEBI" id="CHEBI:65315"/>
        <dbReference type="ChEBI" id="CHEBI:74443"/>
        <dbReference type="EC" id="1.3.1.88"/>
    </reaction>
    <physiologicalReaction direction="right-to-left" evidence="11">
        <dbReference type="Rhea" id="RHEA:53378"/>
    </physiologicalReaction>
</comment>
<evidence type="ECO:0000256" key="14">
    <source>
        <dbReference type="SAM" id="MobiDB-lite"/>
    </source>
</evidence>
<keyword evidence="2" id="KW-0285">Flavoprotein</keyword>
<dbReference type="Proteomes" id="UP001642484">
    <property type="component" value="Unassembled WGS sequence"/>
</dbReference>
<evidence type="ECO:0000256" key="3">
    <source>
        <dbReference type="ARBA" id="ARBA00022643"/>
    </source>
</evidence>
<comment type="catalytic activity">
    <reaction evidence="10">
        <text>5,6-dihydrouridine(17) in tRNA + NAD(+) = uridine(17) in tRNA + NADH + H(+)</text>
        <dbReference type="Rhea" id="RHEA:53372"/>
        <dbReference type="Rhea" id="RHEA-COMP:13541"/>
        <dbReference type="Rhea" id="RHEA-COMP:13542"/>
        <dbReference type="ChEBI" id="CHEBI:15378"/>
        <dbReference type="ChEBI" id="CHEBI:57540"/>
        <dbReference type="ChEBI" id="CHEBI:57945"/>
        <dbReference type="ChEBI" id="CHEBI:65315"/>
        <dbReference type="ChEBI" id="CHEBI:74443"/>
        <dbReference type="EC" id="1.3.1.88"/>
    </reaction>
    <physiologicalReaction direction="right-to-left" evidence="10">
        <dbReference type="Rhea" id="RHEA:53374"/>
    </physiologicalReaction>
</comment>
<keyword evidence="6" id="KW-0560">Oxidoreductase</keyword>
<sequence>MDSLLGTQVLGYWQEDESWYRCLLLKRRSDGRLKVRWEDETVALLSAAEVRPSKRRRDRRVGESVPRSLVEGRRHVLPPHRYVLAPMVGGSELPFRMMTRQYGTQLCYTPMIYSGPFSRDPAYRAAAENGFQTCPEDRPLVVHFCGNDPEVLLAAAKHVADRVDAIDLNLGCPQRVAHAEHFGAYLLDEKDRPLLCSIVKRLSEALPVPVFCKIRLLDRLEETLQLVRQLEASGASLIAVHARYRGTPTHRRDGPAHLDQVAIIKKHVKVPVLANGNVKSWSDVVANLQLTGADGVMSAEGMLDDPCLFAGECKTGTLEKELRKIEKKKATGAVLSSQEEEKVGRRKELKQERKGLLERVAKQNQRKTERMEVPKDGLAKARQYLAFVKKYPPSPPLSTLIFHCRRMAKSELTTYQLLEDFKAASSLSEVQRMLSKAEGYRDAPGTFQASKEKEEEDRQLRAQQAYEMDCRRKYEQRMARKAARLGVSLQEVMKGSSVPGGSLHFNNEPSWLTEKGDVADPVDKKAGKR</sequence>
<dbReference type="InterPro" id="IPR018517">
    <property type="entry name" value="tRNA_hU_synthase_CS"/>
</dbReference>
<keyword evidence="4" id="KW-0819">tRNA processing</keyword>